<comment type="caution">
    <text evidence="12">The sequence shown here is derived from an EMBL/GenBank/DDBJ whole genome shotgun (WGS) entry which is preliminary data.</text>
</comment>
<evidence type="ECO:0000256" key="2">
    <source>
        <dbReference type="ARBA" id="ARBA00008016"/>
    </source>
</evidence>
<evidence type="ECO:0000313" key="12">
    <source>
        <dbReference type="EMBL" id="GAA4957541.1"/>
    </source>
</evidence>
<dbReference type="GO" id="GO:0005737">
    <property type="term" value="C:cytoplasm"/>
    <property type="evidence" value="ECO:0007669"/>
    <property type="project" value="UniProtKB-SubCell"/>
</dbReference>
<evidence type="ECO:0000256" key="8">
    <source>
        <dbReference type="ARBA" id="ARBA00023125"/>
    </source>
</evidence>
<dbReference type="Gene3D" id="3.40.50.300">
    <property type="entry name" value="P-loop containing nucleotide triphosphate hydrolases"/>
    <property type="match status" value="1"/>
</dbReference>
<evidence type="ECO:0000256" key="3">
    <source>
        <dbReference type="ARBA" id="ARBA00020170"/>
    </source>
</evidence>
<evidence type="ECO:0000256" key="9">
    <source>
        <dbReference type="HAMAP-Rule" id="MF_00365"/>
    </source>
</evidence>
<dbReference type="GO" id="GO:0009432">
    <property type="term" value="P:SOS response"/>
    <property type="evidence" value="ECO:0007669"/>
    <property type="project" value="UniProtKB-UniRule"/>
</dbReference>
<feature type="binding site" evidence="9">
    <location>
        <begin position="30"/>
        <end position="37"/>
    </location>
    <ligand>
        <name>ATP</name>
        <dbReference type="ChEBI" id="CHEBI:30616"/>
    </ligand>
</feature>
<evidence type="ECO:0000256" key="4">
    <source>
        <dbReference type="ARBA" id="ARBA00022490"/>
    </source>
</evidence>
<dbReference type="InterPro" id="IPR027417">
    <property type="entry name" value="P-loop_NTPase"/>
</dbReference>
<keyword evidence="9 10" id="KW-0227">DNA damage</keyword>
<keyword evidence="5 9" id="KW-0235">DNA replication</keyword>
<keyword evidence="9 10" id="KW-0234">DNA repair</keyword>
<keyword evidence="6 9" id="KW-0547">Nucleotide-binding</keyword>
<dbReference type="SUPFAM" id="SSF52540">
    <property type="entry name" value="P-loop containing nucleoside triphosphate hydrolases"/>
    <property type="match status" value="1"/>
</dbReference>
<evidence type="ECO:0000259" key="11">
    <source>
        <dbReference type="Pfam" id="PF02463"/>
    </source>
</evidence>
<evidence type="ECO:0000256" key="6">
    <source>
        <dbReference type="ARBA" id="ARBA00022741"/>
    </source>
</evidence>
<dbReference type="InterPro" id="IPR042174">
    <property type="entry name" value="RecF_2"/>
</dbReference>
<keyword evidence="13" id="KW-1185">Reference proteome</keyword>
<dbReference type="NCBIfam" id="TIGR00611">
    <property type="entry name" value="recf"/>
    <property type="match status" value="1"/>
</dbReference>
<sequence>MILDRLVVQNFRNIESADLKVNPQANVIYGANGSGKTSVLEAISLLAHGKSFRSHLSTPLVKHGQSSTVLFSTLIDPVTGTAIPVGIEKHLRKGTNIRINKSNAKSTSELARLLPFLVVDGAAFTVIDGASKYRRKILDWLVFHVEPRFHRAWLGYQTALKQRNALLRRGILSGHEFDIWGQQCVEYGDLVTHLRMQWFSRLQAELEGLWADLGLSINLSFHKGWKEPLSLNDAFIEYHEGDCQRQTTRNGPHRADLLLNCDEGKVAEVFSRGQKKTAILALYLAVVSQFIKANNSKPVIALDDLPAELDKNHIQSVLAVLLERAHQVFITTINKEQVLELLPADIQLSVFHVEHGRITQESI</sequence>
<dbReference type="AlphaFoldDB" id="A0AAV3U9J3"/>
<dbReference type="InterPro" id="IPR018078">
    <property type="entry name" value="DNA-binding_RecF_CS"/>
</dbReference>
<keyword evidence="9 10" id="KW-0742">SOS response</keyword>
<evidence type="ECO:0000256" key="5">
    <source>
        <dbReference type="ARBA" id="ARBA00022705"/>
    </source>
</evidence>
<dbReference type="InterPro" id="IPR001238">
    <property type="entry name" value="DNA-binding_RecF"/>
</dbReference>
<evidence type="ECO:0000256" key="1">
    <source>
        <dbReference type="ARBA" id="ARBA00004496"/>
    </source>
</evidence>
<dbReference type="Gene3D" id="1.20.1050.90">
    <property type="entry name" value="RecF/RecN/SMC, N-terminal domain"/>
    <property type="match status" value="1"/>
</dbReference>
<dbReference type="GO" id="GO:0005524">
    <property type="term" value="F:ATP binding"/>
    <property type="evidence" value="ECO:0007669"/>
    <property type="project" value="UniProtKB-UniRule"/>
</dbReference>
<evidence type="ECO:0000256" key="7">
    <source>
        <dbReference type="ARBA" id="ARBA00022840"/>
    </source>
</evidence>
<dbReference type="EMBL" id="BAABLX010000075">
    <property type="protein sequence ID" value="GAA4957541.1"/>
    <property type="molecule type" value="Genomic_DNA"/>
</dbReference>
<dbReference type="GO" id="GO:0006302">
    <property type="term" value="P:double-strand break repair"/>
    <property type="evidence" value="ECO:0007669"/>
    <property type="project" value="TreeGrafter"/>
</dbReference>
<evidence type="ECO:0000256" key="10">
    <source>
        <dbReference type="RuleBase" id="RU000578"/>
    </source>
</evidence>
<organism evidence="12 13">
    <name type="scientific">Halioxenophilus aromaticivorans</name>
    <dbReference type="NCBI Taxonomy" id="1306992"/>
    <lineage>
        <taxon>Bacteria</taxon>
        <taxon>Pseudomonadati</taxon>
        <taxon>Pseudomonadota</taxon>
        <taxon>Gammaproteobacteria</taxon>
        <taxon>Alteromonadales</taxon>
        <taxon>Alteromonadaceae</taxon>
        <taxon>Halioxenophilus</taxon>
    </lineage>
</organism>
<keyword evidence="8 9" id="KW-0238">DNA-binding</keyword>
<dbReference type="RefSeq" id="WP_345427103.1">
    <property type="nucleotide sequence ID" value="NZ_AP031496.1"/>
</dbReference>
<dbReference type="PROSITE" id="PS00618">
    <property type="entry name" value="RECF_2"/>
    <property type="match status" value="1"/>
</dbReference>
<dbReference type="GO" id="GO:0003697">
    <property type="term" value="F:single-stranded DNA binding"/>
    <property type="evidence" value="ECO:0007669"/>
    <property type="project" value="UniProtKB-UniRule"/>
</dbReference>
<keyword evidence="7 9" id="KW-0067">ATP-binding</keyword>
<accession>A0AAV3U9J3</accession>
<name>A0AAV3U9J3_9ALTE</name>
<dbReference type="Proteomes" id="UP001409585">
    <property type="component" value="Unassembled WGS sequence"/>
</dbReference>
<dbReference type="PANTHER" id="PTHR32182:SF0">
    <property type="entry name" value="DNA REPLICATION AND REPAIR PROTEIN RECF"/>
    <property type="match status" value="1"/>
</dbReference>
<proteinExistence type="inferred from homology"/>
<reference evidence="13" key="1">
    <citation type="journal article" date="2019" name="Int. J. Syst. Evol. Microbiol.">
        <title>The Global Catalogue of Microorganisms (GCM) 10K type strain sequencing project: providing services to taxonomists for standard genome sequencing and annotation.</title>
        <authorList>
            <consortium name="The Broad Institute Genomics Platform"/>
            <consortium name="The Broad Institute Genome Sequencing Center for Infectious Disease"/>
            <person name="Wu L."/>
            <person name="Ma J."/>
        </authorList>
    </citation>
    <scope>NUCLEOTIDE SEQUENCE [LARGE SCALE GENOMIC DNA]</scope>
    <source>
        <strain evidence="13">JCM 19134</strain>
    </source>
</reference>
<evidence type="ECO:0000313" key="13">
    <source>
        <dbReference type="Proteomes" id="UP001409585"/>
    </source>
</evidence>
<feature type="domain" description="RecF/RecN/SMC N-terminal" evidence="11">
    <location>
        <begin position="3"/>
        <end position="357"/>
    </location>
</feature>
<dbReference type="HAMAP" id="MF_00365">
    <property type="entry name" value="RecF"/>
    <property type="match status" value="1"/>
</dbReference>
<gene>
    <name evidence="9 12" type="primary">recF</name>
    <name evidence="12" type="ORF">GCM10025791_42600</name>
</gene>
<dbReference type="PANTHER" id="PTHR32182">
    <property type="entry name" value="DNA REPLICATION AND REPAIR PROTEIN RECF"/>
    <property type="match status" value="1"/>
</dbReference>
<dbReference type="GO" id="GO:0000731">
    <property type="term" value="P:DNA synthesis involved in DNA repair"/>
    <property type="evidence" value="ECO:0007669"/>
    <property type="project" value="TreeGrafter"/>
</dbReference>
<protein>
    <recommendedName>
        <fullName evidence="3 9">DNA replication and repair protein RecF</fullName>
    </recommendedName>
</protein>
<dbReference type="Pfam" id="PF02463">
    <property type="entry name" value="SMC_N"/>
    <property type="match status" value="1"/>
</dbReference>
<comment type="function">
    <text evidence="9 10">The RecF protein is involved in DNA metabolism; it is required for DNA replication and normal SOS inducibility. RecF binds preferentially to single-stranded, linear DNA. It also seems to bind ATP.</text>
</comment>
<dbReference type="GO" id="GO:0006260">
    <property type="term" value="P:DNA replication"/>
    <property type="evidence" value="ECO:0007669"/>
    <property type="project" value="UniProtKB-UniRule"/>
</dbReference>
<comment type="subcellular location">
    <subcellularLocation>
        <location evidence="1 9 10">Cytoplasm</location>
    </subcellularLocation>
</comment>
<keyword evidence="4 9" id="KW-0963">Cytoplasm</keyword>
<comment type="similarity">
    <text evidence="2 9 10">Belongs to the RecF family.</text>
</comment>
<dbReference type="InterPro" id="IPR003395">
    <property type="entry name" value="RecF/RecN/SMC_N"/>
</dbReference>